<evidence type="ECO:0000256" key="3">
    <source>
        <dbReference type="ARBA" id="ARBA00018111"/>
    </source>
</evidence>
<dbReference type="PANTHER" id="PTHR33602">
    <property type="entry name" value="REGULATORY PROTEIN RECX FAMILY PROTEIN"/>
    <property type="match status" value="1"/>
</dbReference>
<evidence type="ECO:0000256" key="1">
    <source>
        <dbReference type="ARBA" id="ARBA00004496"/>
    </source>
</evidence>
<protein>
    <recommendedName>
        <fullName evidence="3 5">Regulatory protein RecX</fullName>
    </recommendedName>
</protein>
<keyword evidence="4 5" id="KW-0963">Cytoplasm</keyword>
<dbReference type="Pfam" id="PF02631">
    <property type="entry name" value="RecX_HTH2"/>
    <property type="match status" value="1"/>
</dbReference>
<name>A0ABV1AGY8_9FIRM</name>
<evidence type="ECO:0000256" key="5">
    <source>
        <dbReference type="HAMAP-Rule" id="MF_01114"/>
    </source>
</evidence>
<evidence type="ECO:0000259" key="7">
    <source>
        <dbReference type="Pfam" id="PF21982"/>
    </source>
</evidence>
<dbReference type="HAMAP" id="MF_01114">
    <property type="entry name" value="RecX"/>
    <property type="match status" value="1"/>
</dbReference>
<dbReference type="Gene3D" id="1.10.10.10">
    <property type="entry name" value="Winged helix-like DNA-binding domain superfamily/Winged helix DNA-binding domain"/>
    <property type="match status" value="2"/>
</dbReference>
<evidence type="ECO:0000313" key="9">
    <source>
        <dbReference type="Proteomes" id="UP001446032"/>
    </source>
</evidence>
<comment type="function">
    <text evidence="5">Modulates RecA activity.</text>
</comment>
<comment type="subcellular location">
    <subcellularLocation>
        <location evidence="1 5">Cytoplasm</location>
    </subcellularLocation>
</comment>
<keyword evidence="9" id="KW-1185">Reference proteome</keyword>
<dbReference type="RefSeq" id="WP_022214967.1">
    <property type="nucleotide sequence ID" value="NZ_JBBMEI010000001.1"/>
</dbReference>
<gene>
    <name evidence="5" type="primary">recX</name>
    <name evidence="8" type="ORF">WMO75_00310</name>
</gene>
<dbReference type="InterPro" id="IPR053924">
    <property type="entry name" value="RecX_HTH_2nd"/>
</dbReference>
<dbReference type="Proteomes" id="UP001446032">
    <property type="component" value="Unassembled WGS sequence"/>
</dbReference>
<organism evidence="8 9">
    <name type="scientific">Blautia intestinihominis</name>
    <dbReference type="NCBI Taxonomy" id="3133152"/>
    <lineage>
        <taxon>Bacteria</taxon>
        <taxon>Bacillati</taxon>
        <taxon>Bacillota</taxon>
        <taxon>Clostridia</taxon>
        <taxon>Lachnospirales</taxon>
        <taxon>Lachnospiraceae</taxon>
        <taxon>Blautia</taxon>
    </lineage>
</organism>
<accession>A0ABV1AGY8</accession>
<dbReference type="Pfam" id="PF21982">
    <property type="entry name" value="RecX_HTH1"/>
    <property type="match status" value="1"/>
</dbReference>
<comment type="caution">
    <text evidence="8">The sequence shown here is derived from an EMBL/GenBank/DDBJ whole genome shotgun (WGS) entry which is preliminary data.</text>
</comment>
<sequence>MTDYYQEQQQARRKALRLLEHMDRTERGLTDRLRQAGFSEEAAEDAVSYVREFGYINDERYAFNYIMYRIHDKSRQKIFQELQQKGVDRQTIQSAWEEAEELEAPDEHALLLSQIEKKYPPDTEIDERQMRRLLGYFARRGFRQGEITSALEELHITLCKNIQTNG</sequence>
<dbReference type="InterPro" id="IPR036388">
    <property type="entry name" value="WH-like_DNA-bd_sf"/>
</dbReference>
<dbReference type="InterPro" id="IPR053926">
    <property type="entry name" value="RecX_HTH_1st"/>
</dbReference>
<comment type="similarity">
    <text evidence="2 5">Belongs to the RecX family.</text>
</comment>
<evidence type="ECO:0000259" key="6">
    <source>
        <dbReference type="Pfam" id="PF02631"/>
    </source>
</evidence>
<evidence type="ECO:0000256" key="4">
    <source>
        <dbReference type="ARBA" id="ARBA00022490"/>
    </source>
</evidence>
<dbReference type="EMBL" id="JBBMEI010000001">
    <property type="protein sequence ID" value="MEQ2356793.1"/>
    <property type="molecule type" value="Genomic_DNA"/>
</dbReference>
<reference evidence="8 9" key="1">
    <citation type="submission" date="2024-03" db="EMBL/GenBank/DDBJ databases">
        <title>Human intestinal bacterial collection.</title>
        <authorList>
            <person name="Pauvert C."/>
            <person name="Hitch T.C.A."/>
            <person name="Clavel T."/>
        </authorList>
    </citation>
    <scope>NUCLEOTIDE SEQUENCE [LARGE SCALE GENOMIC DNA]</scope>
    <source>
        <strain evidence="8 9">CLA-AA-H95</strain>
    </source>
</reference>
<dbReference type="InterPro" id="IPR003783">
    <property type="entry name" value="Regulatory_RecX"/>
</dbReference>
<feature type="domain" description="RecX first three-helical" evidence="7">
    <location>
        <begin position="11"/>
        <end position="48"/>
    </location>
</feature>
<evidence type="ECO:0000256" key="2">
    <source>
        <dbReference type="ARBA" id="ARBA00009695"/>
    </source>
</evidence>
<proteinExistence type="inferred from homology"/>
<dbReference type="PANTHER" id="PTHR33602:SF1">
    <property type="entry name" value="REGULATORY PROTEIN RECX FAMILY PROTEIN"/>
    <property type="match status" value="1"/>
</dbReference>
<feature type="domain" description="RecX second three-helical" evidence="6">
    <location>
        <begin position="57"/>
        <end position="95"/>
    </location>
</feature>
<evidence type="ECO:0000313" key="8">
    <source>
        <dbReference type="EMBL" id="MEQ2356793.1"/>
    </source>
</evidence>